<reference evidence="2 3" key="1">
    <citation type="submission" date="2018-09" db="EMBL/GenBank/DDBJ databases">
        <title>A high-quality reference genome of wild soybean provides a powerful tool to mine soybean genomes.</title>
        <authorList>
            <person name="Xie M."/>
            <person name="Chung C.Y.L."/>
            <person name="Li M.-W."/>
            <person name="Wong F.-L."/>
            <person name="Chan T.-F."/>
            <person name="Lam H.-M."/>
        </authorList>
    </citation>
    <scope>NUCLEOTIDE SEQUENCE [LARGE SCALE GENOMIC DNA]</scope>
    <source>
        <strain evidence="3">cv. W05</strain>
        <tissue evidence="2">Hypocotyl of etiolated seedlings</tissue>
    </source>
</reference>
<proteinExistence type="predicted"/>
<dbReference type="GO" id="GO:0004523">
    <property type="term" value="F:RNA-DNA hybrid ribonuclease activity"/>
    <property type="evidence" value="ECO:0007669"/>
    <property type="project" value="InterPro"/>
</dbReference>
<dbReference type="InterPro" id="IPR053151">
    <property type="entry name" value="RNase_H-like"/>
</dbReference>
<dbReference type="Pfam" id="PF13456">
    <property type="entry name" value="RVT_3"/>
    <property type="match status" value="1"/>
</dbReference>
<dbReference type="InterPro" id="IPR012337">
    <property type="entry name" value="RNaseH-like_sf"/>
</dbReference>
<dbReference type="Proteomes" id="UP000289340">
    <property type="component" value="Chromosome 19"/>
</dbReference>
<evidence type="ECO:0000313" key="3">
    <source>
        <dbReference type="Proteomes" id="UP000289340"/>
    </source>
</evidence>
<dbReference type="InterPro" id="IPR036397">
    <property type="entry name" value="RNaseH_sf"/>
</dbReference>
<organism evidence="2 3">
    <name type="scientific">Glycine soja</name>
    <name type="common">Wild soybean</name>
    <dbReference type="NCBI Taxonomy" id="3848"/>
    <lineage>
        <taxon>Eukaryota</taxon>
        <taxon>Viridiplantae</taxon>
        <taxon>Streptophyta</taxon>
        <taxon>Embryophyta</taxon>
        <taxon>Tracheophyta</taxon>
        <taxon>Spermatophyta</taxon>
        <taxon>Magnoliopsida</taxon>
        <taxon>eudicotyledons</taxon>
        <taxon>Gunneridae</taxon>
        <taxon>Pentapetalae</taxon>
        <taxon>rosids</taxon>
        <taxon>fabids</taxon>
        <taxon>Fabales</taxon>
        <taxon>Fabaceae</taxon>
        <taxon>Papilionoideae</taxon>
        <taxon>50 kb inversion clade</taxon>
        <taxon>NPAAA clade</taxon>
        <taxon>indigoferoid/millettioid clade</taxon>
        <taxon>Phaseoleae</taxon>
        <taxon>Glycine</taxon>
        <taxon>Glycine subgen. Soja</taxon>
    </lineage>
</organism>
<accession>A0A445FCY6</accession>
<feature type="domain" description="RNase H type-1" evidence="1">
    <location>
        <begin position="48"/>
        <end position="161"/>
    </location>
</feature>
<dbReference type="GO" id="GO:0003676">
    <property type="term" value="F:nucleic acid binding"/>
    <property type="evidence" value="ECO:0007669"/>
    <property type="project" value="InterPro"/>
</dbReference>
<dbReference type="PANTHER" id="PTHR47723:SF19">
    <property type="entry name" value="POLYNUCLEOTIDYL TRANSFERASE, RIBONUCLEASE H-LIKE SUPERFAMILY PROTEIN"/>
    <property type="match status" value="1"/>
</dbReference>
<evidence type="ECO:0000313" key="2">
    <source>
        <dbReference type="EMBL" id="RZB46702.1"/>
    </source>
</evidence>
<dbReference type="InterPro" id="IPR044730">
    <property type="entry name" value="RNase_H-like_dom_plant"/>
</dbReference>
<evidence type="ECO:0000259" key="1">
    <source>
        <dbReference type="Pfam" id="PF13456"/>
    </source>
</evidence>
<protein>
    <submittedName>
        <fullName evidence="2">Putative ribonuclease H protein</fullName>
    </submittedName>
</protein>
<dbReference type="SUPFAM" id="SSF53098">
    <property type="entry name" value="Ribonuclease H-like"/>
    <property type="match status" value="1"/>
</dbReference>
<keyword evidence="3" id="KW-1185">Reference proteome</keyword>
<name>A0A445FCY6_GLYSO</name>
<dbReference type="InterPro" id="IPR002156">
    <property type="entry name" value="RNaseH_domain"/>
</dbReference>
<dbReference type="Gene3D" id="3.30.420.10">
    <property type="entry name" value="Ribonuclease H-like superfamily/Ribonuclease H"/>
    <property type="match status" value="1"/>
</dbReference>
<dbReference type="AlphaFoldDB" id="A0A445FCY6"/>
<gene>
    <name evidence="2" type="ORF">D0Y65_050657</name>
</gene>
<dbReference type="EMBL" id="QZWG01000019">
    <property type="protein sequence ID" value="RZB46702.1"/>
    <property type="molecule type" value="Genomic_DNA"/>
</dbReference>
<dbReference type="CDD" id="cd06222">
    <property type="entry name" value="RNase_H_like"/>
    <property type="match status" value="1"/>
</dbReference>
<comment type="caution">
    <text evidence="2">The sequence shown here is derived from an EMBL/GenBank/DDBJ whole genome shotgun (WGS) entry which is preliminary data.</text>
</comment>
<dbReference type="PANTHER" id="PTHR47723">
    <property type="entry name" value="OS05G0353850 PROTEIN"/>
    <property type="match status" value="1"/>
</dbReference>
<sequence length="196" mass="21384">MNVEAGEVWQRLVFARDAISIQKALCIACVIVILQISKFKLNCHAAVDMNGNAGTGGVLRDNNGNVVVTFVFKIGRCSVTQAELWAIVLGIQVAKSRGFSESLVESDSKLAISLIQHRCSPSHVCFQLVEMIRKFESDGGRFTWIPAYPEANQVAEILSKFGLSSDTHSRIFPLCPSFVFSAVMADIASVSVPRGY</sequence>